<gene>
    <name evidence="2" type="ORF">BDP55DRAFT_672134</name>
</gene>
<dbReference type="Proteomes" id="UP001224890">
    <property type="component" value="Unassembled WGS sequence"/>
</dbReference>
<dbReference type="RefSeq" id="XP_060426630.1">
    <property type="nucleotide sequence ID" value="XM_060575505.1"/>
</dbReference>
<name>A0AAJ0AEW5_9PEZI</name>
<protein>
    <recommendedName>
        <fullName evidence="4">Secreted protein</fullName>
    </recommendedName>
</protein>
<comment type="caution">
    <text evidence="2">The sequence shown here is derived from an EMBL/GenBank/DDBJ whole genome shotgun (WGS) entry which is preliminary data.</text>
</comment>
<evidence type="ECO:0008006" key="4">
    <source>
        <dbReference type="Google" id="ProtNLM"/>
    </source>
</evidence>
<reference evidence="2" key="1">
    <citation type="submission" date="2021-06" db="EMBL/GenBank/DDBJ databases">
        <title>Comparative genomics, transcriptomics and evolutionary studies reveal genomic signatures of adaptation to plant cell wall in hemibiotrophic fungi.</title>
        <authorList>
            <consortium name="DOE Joint Genome Institute"/>
            <person name="Baroncelli R."/>
            <person name="Diaz J.F."/>
            <person name="Benocci T."/>
            <person name="Peng M."/>
            <person name="Battaglia E."/>
            <person name="Haridas S."/>
            <person name="Andreopoulos W."/>
            <person name="Labutti K."/>
            <person name="Pangilinan J."/>
            <person name="Floch G.L."/>
            <person name="Makela M.R."/>
            <person name="Henrissat B."/>
            <person name="Grigoriev I.V."/>
            <person name="Crouch J.A."/>
            <person name="De Vries R.P."/>
            <person name="Sukno S.A."/>
            <person name="Thon M.R."/>
        </authorList>
    </citation>
    <scope>NUCLEOTIDE SEQUENCE</scope>
    <source>
        <strain evidence="2">CBS 193.32</strain>
    </source>
</reference>
<dbReference type="AlphaFoldDB" id="A0AAJ0AEW5"/>
<sequence>MFFLFSASLLPIASLMNSRGESLAARQCLLSKVMYIPLVLKKNLSRFWLPERRPVSRLRTTHEPSPHLSSEHDKTI</sequence>
<feature type="chain" id="PRO_5042504595" description="Secreted protein" evidence="1">
    <location>
        <begin position="21"/>
        <end position="76"/>
    </location>
</feature>
<evidence type="ECO:0000256" key="1">
    <source>
        <dbReference type="SAM" id="SignalP"/>
    </source>
</evidence>
<keyword evidence="3" id="KW-1185">Reference proteome</keyword>
<dbReference type="GeneID" id="85460031"/>
<dbReference type="EMBL" id="JAHMHR010000036">
    <property type="protein sequence ID" value="KAK1672627.1"/>
    <property type="molecule type" value="Genomic_DNA"/>
</dbReference>
<organism evidence="2 3">
    <name type="scientific">Colletotrichum godetiae</name>
    <dbReference type="NCBI Taxonomy" id="1209918"/>
    <lineage>
        <taxon>Eukaryota</taxon>
        <taxon>Fungi</taxon>
        <taxon>Dikarya</taxon>
        <taxon>Ascomycota</taxon>
        <taxon>Pezizomycotina</taxon>
        <taxon>Sordariomycetes</taxon>
        <taxon>Hypocreomycetidae</taxon>
        <taxon>Glomerellales</taxon>
        <taxon>Glomerellaceae</taxon>
        <taxon>Colletotrichum</taxon>
        <taxon>Colletotrichum acutatum species complex</taxon>
    </lineage>
</organism>
<proteinExistence type="predicted"/>
<keyword evidence="1" id="KW-0732">Signal</keyword>
<evidence type="ECO:0000313" key="2">
    <source>
        <dbReference type="EMBL" id="KAK1672627.1"/>
    </source>
</evidence>
<feature type="signal peptide" evidence="1">
    <location>
        <begin position="1"/>
        <end position="20"/>
    </location>
</feature>
<evidence type="ECO:0000313" key="3">
    <source>
        <dbReference type="Proteomes" id="UP001224890"/>
    </source>
</evidence>
<accession>A0AAJ0AEW5</accession>